<dbReference type="EMBL" id="UGPN01000002">
    <property type="protein sequence ID" value="STY60113.1"/>
    <property type="molecule type" value="Genomic_DNA"/>
</dbReference>
<dbReference type="AlphaFoldDB" id="A0A378MV33"/>
<dbReference type="EC" id="1.7.99.4" evidence="1"/>
<reference evidence="1 2" key="1">
    <citation type="submission" date="2018-06" db="EMBL/GenBank/DDBJ databases">
        <authorList>
            <consortium name="Pathogen Informatics"/>
            <person name="Doyle S."/>
        </authorList>
    </citation>
    <scope>NUCLEOTIDE SEQUENCE [LARGE SCALE GENOMIC DNA]</scope>
    <source>
        <strain evidence="1 2">NCTC10638</strain>
    </source>
</reference>
<accession>A0A378MV33</accession>
<name>A0A378MV33_MANHA</name>
<dbReference type="GO" id="GO:0016491">
    <property type="term" value="F:oxidoreductase activity"/>
    <property type="evidence" value="ECO:0007669"/>
    <property type="project" value="UniProtKB-KW"/>
</dbReference>
<organism evidence="1 2">
    <name type="scientific">Mannheimia haemolytica</name>
    <name type="common">Pasteurella haemolytica</name>
    <dbReference type="NCBI Taxonomy" id="75985"/>
    <lineage>
        <taxon>Bacteria</taxon>
        <taxon>Pseudomonadati</taxon>
        <taxon>Pseudomonadota</taxon>
        <taxon>Gammaproteobacteria</taxon>
        <taxon>Pasteurellales</taxon>
        <taxon>Pasteurellaceae</taxon>
        <taxon>Mannheimia</taxon>
    </lineage>
</organism>
<dbReference type="Proteomes" id="UP000254802">
    <property type="component" value="Unassembled WGS sequence"/>
</dbReference>
<protein>
    <submittedName>
        <fullName evidence="1">Periplasmic nitrate reductase</fullName>
        <ecNumber evidence="1">1.7.99.4</ecNumber>
    </submittedName>
</protein>
<dbReference type="SUPFAM" id="SSF53706">
    <property type="entry name" value="Formate dehydrogenase/DMSO reductase, domains 1-3"/>
    <property type="match status" value="1"/>
</dbReference>
<keyword evidence="1" id="KW-0560">Oxidoreductase</keyword>
<evidence type="ECO:0000313" key="1">
    <source>
        <dbReference type="EMBL" id="STY60113.1"/>
    </source>
</evidence>
<proteinExistence type="predicted"/>
<evidence type="ECO:0000313" key="2">
    <source>
        <dbReference type="Proteomes" id="UP000254802"/>
    </source>
</evidence>
<dbReference type="Gene3D" id="3.40.228.10">
    <property type="entry name" value="Dimethylsulfoxide Reductase, domain 2"/>
    <property type="match status" value="1"/>
</dbReference>
<gene>
    <name evidence="1" type="primary">napA_2</name>
    <name evidence="1" type="ORF">NCTC10638_01306</name>
</gene>
<sequence>MHPILWSRISDRRLSDNKVKVVVMSTYEHRSFELADTPIIFKPHSDLAILNYIANYIIQNDKVNWDFVNKHTKFKRVKPISVTVYVLNTNYNKIPMRKPPVKCMTAILKSLRKSLPLIH</sequence>